<reference evidence="10" key="1">
    <citation type="journal article" date="2014" name="Int. J. Syst. Evol. Microbiol.">
        <title>Complete genome sequence of Corynebacterium casei LMG S-19264T (=DSM 44701T), isolated from a smear-ripened cheese.</title>
        <authorList>
            <consortium name="US DOE Joint Genome Institute (JGI-PGF)"/>
            <person name="Walter F."/>
            <person name="Albersmeier A."/>
            <person name="Kalinowski J."/>
            <person name="Ruckert C."/>
        </authorList>
    </citation>
    <scope>NUCLEOTIDE SEQUENCE</scope>
    <source>
        <strain evidence="10">JCM 14719</strain>
    </source>
</reference>
<evidence type="ECO:0000256" key="6">
    <source>
        <dbReference type="ARBA" id="ARBA00047942"/>
    </source>
</evidence>
<dbReference type="GO" id="GO:0009007">
    <property type="term" value="F:site-specific DNA-methyltransferase (adenine-specific) activity"/>
    <property type="evidence" value="ECO:0007669"/>
    <property type="project" value="UniProtKB-EC"/>
</dbReference>
<comment type="caution">
    <text evidence="10">The sequence shown here is derived from an EMBL/GenBank/DDBJ whole genome shotgun (WGS) entry which is preliminary data.</text>
</comment>
<dbReference type="PROSITE" id="PS00092">
    <property type="entry name" value="N6_MTASE"/>
    <property type="match status" value="1"/>
</dbReference>
<dbReference type="GO" id="GO:0008170">
    <property type="term" value="F:N-methyltransferase activity"/>
    <property type="evidence" value="ECO:0007669"/>
    <property type="project" value="InterPro"/>
</dbReference>
<dbReference type="Gene3D" id="3.40.50.150">
    <property type="entry name" value="Vaccinia Virus protein VP39"/>
    <property type="match status" value="1"/>
</dbReference>
<dbReference type="AlphaFoldDB" id="A0A8J3BB23"/>
<proteinExistence type="predicted"/>
<reference evidence="10" key="2">
    <citation type="submission" date="2020-09" db="EMBL/GenBank/DDBJ databases">
        <authorList>
            <person name="Sun Q."/>
            <person name="Ohkuma M."/>
        </authorList>
    </citation>
    <scope>NUCLEOTIDE SEQUENCE</scope>
    <source>
        <strain evidence="10">JCM 14719</strain>
    </source>
</reference>
<evidence type="ECO:0000256" key="5">
    <source>
        <dbReference type="ARBA" id="ARBA00022747"/>
    </source>
</evidence>
<keyword evidence="5" id="KW-0680">Restriction system</keyword>
<keyword evidence="2" id="KW-0489">Methyltransferase</keyword>
<keyword evidence="11" id="KW-1185">Reference proteome</keyword>
<dbReference type="Pfam" id="PF12161">
    <property type="entry name" value="HsdM_N"/>
    <property type="match status" value="1"/>
</dbReference>
<dbReference type="InterPro" id="IPR029063">
    <property type="entry name" value="SAM-dependent_MTases_sf"/>
</dbReference>
<dbReference type="GO" id="GO:0032259">
    <property type="term" value="P:methylation"/>
    <property type="evidence" value="ECO:0007669"/>
    <property type="project" value="UniProtKB-KW"/>
</dbReference>
<feature type="domain" description="DNA methylase adenine-specific" evidence="8">
    <location>
        <begin position="149"/>
        <end position="464"/>
    </location>
</feature>
<dbReference type="InterPro" id="IPR022749">
    <property type="entry name" value="D12N6_MeTrfase_N"/>
</dbReference>
<dbReference type="EMBL" id="BMOF01000005">
    <property type="protein sequence ID" value="GGJ94439.1"/>
    <property type="molecule type" value="Genomic_DNA"/>
</dbReference>
<dbReference type="GO" id="GO:0009307">
    <property type="term" value="P:DNA restriction-modification system"/>
    <property type="evidence" value="ECO:0007669"/>
    <property type="project" value="UniProtKB-KW"/>
</dbReference>
<name>A0A8J3BB23_9BACI</name>
<dbReference type="SUPFAM" id="SSF53335">
    <property type="entry name" value="S-adenosyl-L-methionine-dependent methyltransferases"/>
    <property type="match status" value="1"/>
</dbReference>
<keyword evidence="3" id="KW-0808">Transferase</keyword>
<keyword evidence="4" id="KW-0949">S-adenosyl-L-methionine</keyword>
<dbReference type="Proteomes" id="UP000637720">
    <property type="component" value="Unassembled WGS sequence"/>
</dbReference>
<dbReference type="PANTHER" id="PTHR42933">
    <property type="entry name" value="SLR6095 PROTEIN"/>
    <property type="match status" value="1"/>
</dbReference>
<dbReference type="GO" id="GO:0003677">
    <property type="term" value="F:DNA binding"/>
    <property type="evidence" value="ECO:0007669"/>
    <property type="project" value="InterPro"/>
</dbReference>
<dbReference type="EC" id="2.1.1.72" evidence="1"/>
<sequence>MNHSEIVSFLWGIADLIRDTFKRGKYQDVILPFTVLRRLDCVLAPTKEKVLEEYARYQGKLENLDPLLRRASGLSFYNTSPYDFEKLLADPPNLAANLRNYIAGFSPNMREVLERFDFDNTISKLDEAGLLFKVMERFKRVDLHPDKVDNHTMGTIFEELIRRFNEALNENPGEHFTPRDVVHLMVELMLAGDEGRLRGPGVVRTVYDPCCGTGGMLTIAKEHITKGWRRNGEMIRPAINPEAEIHLFGQEVNPETWAICRSDLFIKDPKGRDANNIAFGSVLSNDGHAGRTFDYMIANPPYGKDWKRDEEAVRAEHERGEAGRFGPGLPRISDGQLLFLLHMLAHMKPPEEGGSRIAIIMNGSPLFNGDAGSGESEIRRYILERDLLEAIVALPEQLFYNTGIATYVWVLTNRKAPERRGMVQLIDATHFWVPMRKSLGDKRREIPPEMAEDIVQILRDFRDGDTRRILQDGKEEEVVVSRIFPVSHFGYRKITVERPLRLNFQASPERIARLEEERAFQNLAKSKKKGPAAEREIAEGRAQQEAIRRFLASLPQTLYKDREEFERLLEQESRKAGLKLTAPLRKAILSALSERDETAAICRDKNGQPEPDPELRDTENVPLPDGDDPTDTEGVPASVRAYFEREVKPYVPDAWIDTRKRDPRDGKVGIVGYEINFNRYFYRYTPPRPLEEIEIEIRAIERDIMRLLAEITSGTWEENAR</sequence>
<feature type="region of interest" description="Disordered" evidence="7">
    <location>
        <begin position="600"/>
        <end position="634"/>
    </location>
</feature>
<dbReference type="RefSeq" id="WP_054670572.1">
    <property type="nucleotide sequence ID" value="NZ_BMOF01000005.1"/>
</dbReference>
<evidence type="ECO:0000256" key="4">
    <source>
        <dbReference type="ARBA" id="ARBA00022691"/>
    </source>
</evidence>
<evidence type="ECO:0000259" key="8">
    <source>
        <dbReference type="Pfam" id="PF02384"/>
    </source>
</evidence>
<evidence type="ECO:0000256" key="3">
    <source>
        <dbReference type="ARBA" id="ARBA00022679"/>
    </source>
</evidence>
<evidence type="ECO:0000313" key="10">
    <source>
        <dbReference type="EMBL" id="GGJ94439.1"/>
    </source>
</evidence>
<evidence type="ECO:0000256" key="1">
    <source>
        <dbReference type="ARBA" id="ARBA00011900"/>
    </source>
</evidence>
<comment type="catalytic activity">
    <reaction evidence="6">
        <text>a 2'-deoxyadenosine in DNA + S-adenosyl-L-methionine = an N(6)-methyl-2'-deoxyadenosine in DNA + S-adenosyl-L-homocysteine + H(+)</text>
        <dbReference type="Rhea" id="RHEA:15197"/>
        <dbReference type="Rhea" id="RHEA-COMP:12418"/>
        <dbReference type="Rhea" id="RHEA-COMP:12419"/>
        <dbReference type="ChEBI" id="CHEBI:15378"/>
        <dbReference type="ChEBI" id="CHEBI:57856"/>
        <dbReference type="ChEBI" id="CHEBI:59789"/>
        <dbReference type="ChEBI" id="CHEBI:90615"/>
        <dbReference type="ChEBI" id="CHEBI:90616"/>
        <dbReference type="EC" id="2.1.1.72"/>
    </reaction>
</comment>
<evidence type="ECO:0000256" key="2">
    <source>
        <dbReference type="ARBA" id="ARBA00022603"/>
    </source>
</evidence>
<dbReference type="PANTHER" id="PTHR42933:SF3">
    <property type="entry name" value="TYPE I RESTRICTION ENZYME MJAVIII METHYLASE SUBUNIT"/>
    <property type="match status" value="1"/>
</dbReference>
<organism evidence="10 11">
    <name type="scientific">Calditerricola satsumensis</name>
    <dbReference type="NCBI Taxonomy" id="373054"/>
    <lineage>
        <taxon>Bacteria</taxon>
        <taxon>Bacillati</taxon>
        <taxon>Bacillota</taxon>
        <taxon>Bacilli</taxon>
        <taxon>Bacillales</taxon>
        <taxon>Bacillaceae</taxon>
        <taxon>Calditerricola</taxon>
    </lineage>
</organism>
<dbReference type="PRINTS" id="PR00507">
    <property type="entry name" value="N12N6MTFRASE"/>
</dbReference>
<feature type="compositionally biased region" description="Basic and acidic residues" evidence="7">
    <location>
        <begin position="600"/>
        <end position="619"/>
    </location>
</feature>
<dbReference type="InterPro" id="IPR051537">
    <property type="entry name" value="DNA_Adenine_Mtase"/>
</dbReference>
<evidence type="ECO:0000256" key="7">
    <source>
        <dbReference type="SAM" id="MobiDB-lite"/>
    </source>
</evidence>
<dbReference type="Pfam" id="PF02384">
    <property type="entry name" value="N6_Mtase"/>
    <property type="match status" value="1"/>
</dbReference>
<protein>
    <recommendedName>
        <fullName evidence="1">site-specific DNA-methyltransferase (adenine-specific)</fullName>
        <ecNumber evidence="1">2.1.1.72</ecNumber>
    </recommendedName>
</protein>
<dbReference type="InterPro" id="IPR003356">
    <property type="entry name" value="DNA_methylase_A-5"/>
</dbReference>
<dbReference type="InterPro" id="IPR002052">
    <property type="entry name" value="DNA_methylase_N6_adenine_CS"/>
</dbReference>
<evidence type="ECO:0000313" key="11">
    <source>
        <dbReference type="Proteomes" id="UP000637720"/>
    </source>
</evidence>
<feature type="domain" description="N6 adenine-specific DNA methyltransferase N-terminal" evidence="9">
    <location>
        <begin position="7"/>
        <end position="138"/>
    </location>
</feature>
<accession>A0A8J3BB23</accession>
<gene>
    <name evidence="10" type="ORF">GCM10007043_05270</name>
</gene>
<evidence type="ECO:0000259" key="9">
    <source>
        <dbReference type="Pfam" id="PF12161"/>
    </source>
</evidence>